<proteinExistence type="predicted"/>
<accession>A0A7W7GL92</accession>
<reference evidence="2 3" key="1">
    <citation type="submission" date="2020-08" db="EMBL/GenBank/DDBJ databases">
        <title>Sequencing the genomes of 1000 actinobacteria strains.</title>
        <authorList>
            <person name="Klenk H.-P."/>
        </authorList>
    </citation>
    <scope>NUCLEOTIDE SEQUENCE [LARGE SCALE GENOMIC DNA]</scope>
    <source>
        <strain evidence="2 3">DSM 40483</strain>
    </source>
</reference>
<gene>
    <name evidence="2" type="ORF">BJ965_007666</name>
</gene>
<keyword evidence="3" id="KW-1185">Reference proteome</keyword>
<protein>
    <submittedName>
        <fullName evidence="2">Uncharacterized protein</fullName>
    </submittedName>
</protein>
<comment type="caution">
    <text evidence="2">The sequence shown here is derived from an EMBL/GenBank/DDBJ whole genome shotgun (WGS) entry which is preliminary data.</text>
</comment>
<dbReference type="EMBL" id="JACHMS010000001">
    <property type="protein sequence ID" value="MBB4717784.1"/>
    <property type="molecule type" value="Genomic_DNA"/>
</dbReference>
<evidence type="ECO:0000313" key="2">
    <source>
        <dbReference type="EMBL" id="MBB4717784.1"/>
    </source>
</evidence>
<feature type="compositionally biased region" description="Polar residues" evidence="1">
    <location>
        <begin position="106"/>
        <end position="116"/>
    </location>
</feature>
<name>A0A7W7GL92_9ACTN</name>
<evidence type="ECO:0000256" key="1">
    <source>
        <dbReference type="SAM" id="MobiDB-lite"/>
    </source>
</evidence>
<evidence type="ECO:0000313" key="3">
    <source>
        <dbReference type="Proteomes" id="UP000565089"/>
    </source>
</evidence>
<organism evidence="2 3">
    <name type="scientific">Streptomyces luteogriseus</name>
    <dbReference type="NCBI Taxonomy" id="68233"/>
    <lineage>
        <taxon>Bacteria</taxon>
        <taxon>Bacillati</taxon>
        <taxon>Actinomycetota</taxon>
        <taxon>Actinomycetes</taxon>
        <taxon>Kitasatosporales</taxon>
        <taxon>Streptomycetaceae</taxon>
        <taxon>Streptomyces</taxon>
    </lineage>
</organism>
<dbReference type="Proteomes" id="UP000565089">
    <property type="component" value="Unassembled WGS sequence"/>
</dbReference>
<sequence>MGAVSAGGAGGAVAASGWWSASAWRPGGAGLLRGFLLCQSSRSPTTMSSMAPPRQAMISAMVFSPDETFAAEMLVGSEALKRANPSGSRVVSRAGRRCRDLDPMRNSGSGLTASAQSSDSSPTRSVSRRDTRPSGRAQAAKASLHPYDAMCWPWAGLLCQRCCQVSPGKAISQSRRRRAPNIRFAWALGSTARSGGRASRSRTSSRVTAVASHVLGLSRCGNRLISLSSSAPTMLVTRGTKLEPT</sequence>
<dbReference type="AlphaFoldDB" id="A0A7W7GL92"/>
<feature type="region of interest" description="Disordered" evidence="1">
    <location>
        <begin position="85"/>
        <end position="140"/>
    </location>
</feature>